<protein>
    <submittedName>
        <fullName evidence="1">Uncharacterized protein</fullName>
    </submittedName>
</protein>
<dbReference type="PATRIC" id="fig|1244531.5.peg.395"/>
<sequence length="171" mass="20117">MNLLFRFLNDDNTAFKEVFTTDARLQIEVARDTNSSLVSQKAIYDCDKTFDERSSDYVENCELVFVPIYKQFLKLSIKSTCKDDFAFETTIPFMSKNFKISSKYRYDYRKLVDFTSDTEEENYMSLFDMITGVMKVSRIAINYWPESVDKDGNKIEEKIHIMVDADHIFIS</sequence>
<dbReference type="RefSeq" id="WP_038453129.1">
    <property type="nucleotide sequence ID" value="NZ_CP009043.1"/>
</dbReference>
<organism evidence="1 2">
    <name type="scientific">Campylobacter iguaniorum</name>
    <dbReference type="NCBI Taxonomy" id="1244531"/>
    <lineage>
        <taxon>Bacteria</taxon>
        <taxon>Pseudomonadati</taxon>
        <taxon>Campylobacterota</taxon>
        <taxon>Epsilonproteobacteria</taxon>
        <taxon>Campylobacterales</taxon>
        <taxon>Campylobacteraceae</taxon>
        <taxon>Campylobacter</taxon>
    </lineage>
</organism>
<dbReference type="STRING" id="1244531.CIG2463D_0389"/>
<dbReference type="KEGG" id="caj:CIG1485E_0384"/>
<proteinExistence type="predicted"/>
<dbReference type="OrthoDB" id="5357749at2"/>
<evidence type="ECO:0000313" key="1">
    <source>
        <dbReference type="EMBL" id="AII14253.1"/>
    </source>
</evidence>
<dbReference type="AlphaFoldDB" id="A0A076F992"/>
<dbReference type="Proteomes" id="UP000028486">
    <property type="component" value="Chromosome"/>
</dbReference>
<dbReference type="HOGENOM" id="CLU_1567797_0_0_7"/>
<keyword evidence="2" id="KW-1185">Reference proteome</keyword>
<accession>A0A076F992</accession>
<dbReference type="eggNOG" id="ENOG502ZYP2">
    <property type="taxonomic scope" value="Bacteria"/>
</dbReference>
<gene>
    <name evidence="1" type="ORF">CIG1485E_0384</name>
</gene>
<evidence type="ECO:0000313" key="2">
    <source>
        <dbReference type="Proteomes" id="UP000028486"/>
    </source>
</evidence>
<name>A0A076F992_9BACT</name>
<reference evidence="2" key="1">
    <citation type="journal article" date="2014" name="Genome Announc.">
        <title>Complete Genome Sequence of Campylobacter iguaniorum Strain 1485ET, Isolated from a Bearded Dragon (Pogona vitticeps).</title>
        <authorList>
            <person name="Gilbert M.J."/>
            <person name="Miller W.G."/>
            <person name="Yee E."/>
            <person name="Kik M."/>
            <person name="Wagenaar J.A."/>
            <person name="Duim B."/>
        </authorList>
    </citation>
    <scope>NUCLEOTIDE SEQUENCE [LARGE SCALE GENOMIC DNA]</scope>
    <source>
        <strain evidence="2">1485E</strain>
    </source>
</reference>
<dbReference type="EMBL" id="CP009043">
    <property type="protein sequence ID" value="AII14253.1"/>
    <property type="molecule type" value="Genomic_DNA"/>
</dbReference>